<comment type="caution">
    <text evidence="7">The sequence shown here is derived from an EMBL/GenBank/DDBJ whole genome shotgun (WGS) entry which is preliminary data.</text>
</comment>
<dbReference type="Pfam" id="PF13193">
    <property type="entry name" value="AMP-binding_C"/>
    <property type="match status" value="1"/>
</dbReference>
<name>A0A7J5BFU4_9MICO</name>
<feature type="domain" description="AMP-binding enzyme C-terminal" evidence="6">
    <location>
        <begin position="450"/>
        <end position="525"/>
    </location>
</feature>
<keyword evidence="4" id="KW-0067">ATP-binding</keyword>
<gene>
    <name evidence="7" type="ORF">F8O05_02405</name>
</gene>
<feature type="domain" description="AMP-dependent synthetase/ligase" evidence="5">
    <location>
        <begin position="23"/>
        <end position="400"/>
    </location>
</feature>
<evidence type="ECO:0000313" key="8">
    <source>
        <dbReference type="Proteomes" id="UP000433493"/>
    </source>
</evidence>
<comment type="similarity">
    <text evidence="1">Belongs to the ATP-dependent AMP-binding enzyme family.</text>
</comment>
<dbReference type="Gene3D" id="3.30.300.30">
    <property type="match status" value="1"/>
</dbReference>
<dbReference type="InterPro" id="IPR020845">
    <property type="entry name" value="AMP-binding_CS"/>
</dbReference>
<dbReference type="Gene3D" id="3.40.50.12780">
    <property type="entry name" value="N-terminal domain of ligase-like"/>
    <property type="match status" value="1"/>
</dbReference>
<dbReference type="InterPro" id="IPR045851">
    <property type="entry name" value="AMP-bd_C_sf"/>
</dbReference>
<keyword evidence="8" id="KW-1185">Reference proteome</keyword>
<proteinExistence type="inferred from homology"/>
<evidence type="ECO:0000256" key="2">
    <source>
        <dbReference type="ARBA" id="ARBA00022598"/>
    </source>
</evidence>
<sequence>MKTYPGLEIPFADWKDWSLQKVLRHQAETRPDATYLVAPEEGLTLTFAQTLEAAEALATTLYANGASYGDRVLIQAKNSSELVLSWFGAGVGGLVEVPINTAYEFDFLAHQVRTSKPRWAIVDSTFASRFVQVREDCAGIEKFWVIDDGELEAGLAALRDAGWAAEPFEDLRERRAEVELPDVVSQDLGAIFFTSGTTGPSKGVAMSHAMFYFDAVECMNLTKLTPEDTYMVTTPLFHGNAQWLAAYPALVAGAKFVLYKKFSASRWIDWVRDNGVTVTNFLGVMMDFVWKQPPRENDADNNLRCIFAAPTAGSIAQPFGERFGVEAFVECFGLTEVSMPILSPYAPVGERPAGAAGLAVAEWFDVKLVDPETDIEVPVGEVGELVVRSKHPWTLSMGYYGAPEKTVEVWRNMWFHTGDALRKDEHGWFYFVDRYKDALRRRGENISSYEVEQGILAHEDVFECAVIAVPADFAGGEDEVMACLVPKREIDVEELWEFVATKVPAFAVPRYIRFMDALPKTPSEKVQKAELRKDAVTADTHDREALVKAS</sequence>
<dbReference type="PANTHER" id="PTHR43107:SF15">
    <property type="entry name" value="FATTY ACID TRANSPORT PROTEIN 3, ISOFORM A"/>
    <property type="match status" value="1"/>
</dbReference>
<reference evidence="7 8" key="1">
    <citation type="submission" date="2019-09" db="EMBL/GenBank/DDBJ databases">
        <title>Phylogeny of genus Pseudoclavibacter and closely related genus.</title>
        <authorList>
            <person name="Li Y."/>
        </authorList>
    </citation>
    <scope>NUCLEOTIDE SEQUENCE [LARGE SCALE GENOMIC DNA]</scope>
    <source>
        <strain evidence="7 8">KCTC 13959</strain>
    </source>
</reference>
<organism evidence="7 8">
    <name type="scientific">Gulosibacter chungangensis</name>
    <dbReference type="NCBI Taxonomy" id="979746"/>
    <lineage>
        <taxon>Bacteria</taxon>
        <taxon>Bacillati</taxon>
        <taxon>Actinomycetota</taxon>
        <taxon>Actinomycetes</taxon>
        <taxon>Micrococcales</taxon>
        <taxon>Microbacteriaceae</taxon>
        <taxon>Gulosibacter</taxon>
    </lineage>
</organism>
<evidence type="ECO:0000259" key="6">
    <source>
        <dbReference type="Pfam" id="PF13193"/>
    </source>
</evidence>
<dbReference type="InterPro" id="IPR025110">
    <property type="entry name" value="AMP-bd_C"/>
</dbReference>
<evidence type="ECO:0000256" key="1">
    <source>
        <dbReference type="ARBA" id="ARBA00006432"/>
    </source>
</evidence>
<dbReference type="PANTHER" id="PTHR43107">
    <property type="entry name" value="LONG-CHAIN FATTY ACID TRANSPORT PROTEIN"/>
    <property type="match status" value="1"/>
</dbReference>
<dbReference type="Proteomes" id="UP000433493">
    <property type="component" value="Unassembled WGS sequence"/>
</dbReference>
<evidence type="ECO:0000256" key="4">
    <source>
        <dbReference type="ARBA" id="ARBA00022840"/>
    </source>
</evidence>
<evidence type="ECO:0000256" key="3">
    <source>
        <dbReference type="ARBA" id="ARBA00022741"/>
    </source>
</evidence>
<dbReference type="InterPro" id="IPR000873">
    <property type="entry name" value="AMP-dep_synth/lig_dom"/>
</dbReference>
<dbReference type="RefSeq" id="WP_158051137.1">
    <property type="nucleotide sequence ID" value="NZ_WBKB01000001.1"/>
</dbReference>
<dbReference type="SUPFAM" id="SSF56801">
    <property type="entry name" value="Acetyl-CoA synthetase-like"/>
    <property type="match status" value="1"/>
</dbReference>
<dbReference type="AlphaFoldDB" id="A0A7J5BFU4"/>
<dbReference type="GO" id="GO:0044539">
    <property type="term" value="P:long-chain fatty acid import into cell"/>
    <property type="evidence" value="ECO:0007669"/>
    <property type="project" value="TreeGrafter"/>
</dbReference>
<protein>
    <submittedName>
        <fullName evidence="7">ATP-dependent acyl-CoA ligase</fullName>
    </submittedName>
</protein>
<dbReference type="GO" id="GO:0004467">
    <property type="term" value="F:long-chain fatty acid-CoA ligase activity"/>
    <property type="evidence" value="ECO:0007669"/>
    <property type="project" value="TreeGrafter"/>
</dbReference>
<dbReference type="Pfam" id="PF00501">
    <property type="entry name" value="AMP-binding"/>
    <property type="match status" value="1"/>
</dbReference>
<keyword evidence="2 7" id="KW-0436">Ligase</keyword>
<accession>A0A7J5BFU4</accession>
<evidence type="ECO:0000313" key="7">
    <source>
        <dbReference type="EMBL" id="KAB1645127.1"/>
    </source>
</evidence>
<evidence type="ECO:0000259" key="5">
    <source>
        <dbReference type="Pfam" id="PF00501"/>
    </source>
</evidence>
<keyword evidence="3" id="KW-0547">Nucleotide-binding</keyword>
<dbReference type="PROSITE" id="PS00455">
    <property type="entry name" value="AMP_BINDING"/>
    <property type="match status" value="1"/>
</dbReference>
<dbReference type="OrthoDB" id="9803968at2"/>
<dbReference type="GO" id="GO:0005524">
    <property type="term" value="F:ATP binding"/>
    <property type="evidence" value="ECO:0007669"/>
    <property type="project" value="UniProtKB-KW"/>
</dbReference>
<dbReference type="GO" id="GO:0005324">
    <property type="term" value="F:long-chain fatty acid transmembrane transporter activity"/>
    <property type="evidence" value="ECO:0007669"/>
    <property type="project" value="TreeGrafter"/>
</dbReference>
<dbReference type="InterPro" id="IPR042099">
    <property type="entry name" value="ANL_N_sf"/>
</dbReference>
<dbReference type="EMBL" id="WBKB01000001">
    <property type="protein sequence ID" value="KAB1645127.1"/>
    <property type="molecule type" value="Genomic_DNA"/>
</dbReference>
<dbReference type="GO" id="GO:0005886">
    <property type="term" value="C:plasma membrane"/>
    <property type="evidence" value="ECO:0007669"/>
    <property type="project" value="TreeGrafter"/>
</dbReference>